<reference evidence="2" key="1">
    <citation type="journal article" date="2015" name="Nature">
        <title>Complex archaea that bridge the gap between prokaryotes and eukaryotes.</title>
        <authorList>
            <person name="Spang A."/>
            <person name="Saw J.H."/>
            <person name="Jorgensen S.L."/>
            <person name="Zaremba-Niedzwiedzka K."/>
            <person name="Martijn J."/>
            <person name="Lind A.E."/>
            <person name="van Eijk R."/>
            <person name="Schleper C."/>
            <person name="Guy L."/>
            <person name="Ettema T.J."/>
        </authorList>
    </citation>
    <scope>NUCLEOTIDE SEQUENCE</scope>
</reference>
<feature type="domain" description="DNA methylase adenine-specific" evidence="1">
    <location>
        <begin position="2"/>
        <end position="256"/>
    </location>
</feature>
<dbReference type="GO" id="GO:0003677">
    <property type="term" value="F:DNA binding"/>
    <property type="evidence" value="ECO:0007669"/>
    <property type="project" value="InterPro"/>
</dbReference>
<protein>
    <recommendedName>
        <fullName evidence="1">DNA methylase adenine-specific domain-containing protein</fullName>
    </recommendedName>
</protein>
<dbReference type="PANTHER" id="PTHR42998:SF1">
    <property type="entry name" value="TYPE I RESTRICTION ENZYME HINDI METHYLASE SUBUNIT"/>
    <property type="match status" value="1"/>
</dbReference>
<dbReference type="Gene3D" id="3.40.50.150">
    <property type="entry name" value="Vaccinia Virus protein VP39"/>
    <property type="match status" value="1"/>
</dbReference>
<evidence type="ECO:0000313" key="2">
    <source>
        <dbReference type="EMBL" id="KKM98812.1"/>
    </source>
</evidence>
<proteinExistence type="predicted"/>
<sequence>MNEITVFGQEKTLETVKLCKMNLSVHGITGDIKQGNTYYDDIHDSLNKFEFVMANPPFNVNGVNKEMIKTDKRYKYGIPSLNNANYLWIQIFLNSLNTKGRTGFVMANIATEAGQSELKIREKIIKSGYVDIIIAIGPNFFYNVTLSCTLWFFDKSKGDLRQDKTLFIDVRKIYHKIDRTHRIFLPKHIEFITNIVKLFRNEKPSFNNNSKDLTKKYFPNDKYRDNPGLCKVTTTEDIINQGFSLNPGRYVGFEKREIEEIDFYEELEKSFNNLKDLNKESRLIEKLIEDSLETFFNPKE</sequence>
<organism evidence="2">
    <name type="scientific">marine sediment metagenome</name>
    <dbReference type="NCBI Taxonomy" id="412755"/>
    <lineage>
        <taxon>unclassified sequences</taxon>
        <taxon>metagenomes</taxon>
        <taxon>ecological metagenomes</taxon>
    </lineage>
</organism>
<accession>A0A0F9Q048</accession>
<dbReference type="AlphaFoldDB" id="A0A0F9Q048"/>
<dbReference type="Pfam" id="PF02384">
    <property type="entry name" value="N6_Mtase"/>
    <property type="match status" value="1"/>
</dbReference>
<dbReference type="InterPro" id="IPR052916">
    <property type="entry name" value="Type-I_RE_MTase_Subunit"/>
</dbReference>
<comment type="caution">
    <text evidence="2">The sequence shown here is derived from an EMBL/GenBank/DDBJ whole genome shotgun (WGS) entry which is preliminary data.</text>
</comment>
<gene>
    <name evidence="2" type="ORF">LCGC14_1154160</name>
</gene>
<dbReference type="GO" id="GO:0008170">
    <property type="term" value="F:N-methyltransferase activity"/>
    <property type="evidence" value="ECO:0007669"/>
    <property type="project" value="InterPro"/>
</dbReference>
<dbReference type="InterPro" id="IPR029063">
    <property type="entry name" value="SAM-dependent_MTases_sf"/>
</dbReference>
<dbReference type="EMBL" id="LAZR01005575">
    <property type="protein sequence ID" value="KKM98812.1"/>
    <property type="molecule type" value="Genomic_DNA"/>
</dbReference>
<name>A0A0F9Q048_9ZZZZ</name>
<evidence type="ECO:0000259" key="1">
    <source>
        <dbReference type="Pfam" id="PF02384"/>
    </source>
</evidence>
<dbReference type="SUPFAM" id="SSF53335">
    <property type="entry name" value="S-adenosyl-L-methionine-dependent methyltransferases"/>
    <property type="match status" value="1"/>
</dbReference>
<dbReference type="InterPro" id="IPR003356">
    <property type="entry name" value="DNA_methylase_A-5"/>
</dbReference>
<dbReference type="PANTHER" id="PTHR42998">
    <property type="entry name" value="TYPE I RESTRICTION ENZYME HINDVIIP M PROTEIN-RELATED"/>
    <property type="match status" value="1"/>
</dbReference>